<dbReference type="Pfam" id="PF06620">
    <property type="entry name" value="DUF1150"/>
    <property type="match status" value="1"/>
</dbReference>
<dbReference type="RefSeq" id="WP_092962864.1">
    <property type="nucleotide sequence ID" value="NZ_FOSQ01000016.1"/>
</dbReference>
<dbReference type="STRING" id="1123062.SAMN02745775_11633"/>
<proteinExistence type="predicted"/>
<dbReference type="Proteomes" id="UP000199473">
    <property type="component" value="Unassembled WGS sequence"/>
</dbReference>
<keyword evidence="2" id="KW-1185">Reference proteome</keyword>
<dbReference type="AlphaFoldDB" id="A0A1I4EJS5"/>
<evidence type="ECO:0000313" key="1">
    <source>
        <dbReference type="EMBL" id="SFL04706.1"/>
    </source>
</evidence>
<organism evidence="1 2">
    <name type="scientific">Falsiroseomonas stagni DSM 19981</name>
    <dbReference type="NCBI Taxonomy" id="1123062"/>
    <lineage>
        <taxon>Bacteria</taxon>
        <taxon>Pseudomonadati</taxon>
        <taxon>Pseudomonadota</taxon>
        <taxon>Alphaproteobacteria</taxon>
        <taxon>Acetobacterales</taxon>
        <taxon>Roseomonadaceae</taxon>
        <taxon>Falsiroseomonas</taxon>
    </lineage>
</organism>
<accession>A0A1I4EJS5</accession>
<name>A0A1I4EJS5_9PROT</name>
<dbReference type="InterPro" id="IPR009531">
    <property type="entry name" value="DUF1150"/>
</dbReference>
<dbReference type="OrthoDB" id="8449790at2"/>
<dbReference type="EMBL" id="FOSQ01000016">
    <property type="protein sequence ID" value="SFL04706.1"/>
    <property type="molecule type" value="Genomic_DNA"/>
</dbReference>
<reference evidence="1 2" key="1">
    <citation type="submission" date="2016-10" db="EMBL/GenBank/DDBJ databases">
        <authorList>
            <person name="de Groot N.N."/>
        </authorList>
    </citation>
    <scope>NUCLEOTIDE SEQUENCE [LARGE SCALE GENOMIC DNA]</scope>
    <source>
        <strain evidence="1 2">DSM 19981</strain>
    </source>
</reference>
<sequence>MNDHDSYADEAPSFLSTNTLRSLSNRDFARLGADHVAYLRPVVMNGAVAFSIHAADGTPIGAAPSAMLAAAAIRQHDMEPASVH</sequence>
<protein>
    <recommendedName>
        <fullName evidence="3">DUF1150 family protein</fullName>
    </recommendedName>
</protein>
<gene>
    <name evidence="1" type="ORF">SAMN02745775_11633</name>
</gene>
<evidence type="ECO:0008006" key="3">
    <source>
        <dbReference type="Google" id="ProtNLM"/>
    </source>
</evidence>
<evidence type="ECO:0000313" key="2">
    <source>
        <dbReference type="Proteomes" id="UP000199473"/>
    </source>
</evidence>